<feature type="compositionally biased region" description="Low complexity" evidence="1">
    <location>
        <begin position="356"/>
        <end position="367"/>
    </location>
</feature>
<evidence type="ECO:0000313" key="2">
    <source>
        <dbReference type="EMBL" id="KAJ2008697.1"/>
    </source>
</evidence>
<dbReference type="OrthoDB" id="5585315at2759"/>
<evidence type="ECO:0000256" key="1">
    <source>
        <dbReference type="SAM" id="MobiDB-lite"/>
    </source>
</evidence>
<dbReference type="Proteomes" id="UP001150907">
    <property type="component" value="Unassembled WGS sequence"/>
</dbReference>
<dbReference type="AlphaFoldDB" id="A0A9W8EMI6"/>
<feature type="compositionally biased region" description="Basic residues" evidence="1">
    <location>
        <begin position="476"/>
        <end position="489"/>
    </location>
</feature>
<evidence type="ECO:0000313" key="3">
    <source>
        <dbReference type="Proteomes" id="UP001150907"/>
    </source>
</evidence>
<gene>
    <name evidence="2" type="ORF">H4R26_000016</name>
</gene>
<organism evidence="2 3">
    <name type="scientific">Coemansia thaxteri</name>
    <dbReference type="NCBI Taxonomy" id="2663907"/>
    <lineage>
        <taxon>Eukaryota</taxon>
        <taxon>Fungi</taxon>
        <taxon>Fungi incertae sedis</taxon>
        <taxon>Zoopagomycota</taxon>
        <taxon>Kickxellomycotina</taxon>
        <taxon>Kickxellomycetes</taxon>
        <taxon>Kickxellales</taxon>
        <taxon>Kickxellaceae</taxon>
        <taxon>Coemansia</taxon>
    </lineage>
</organism>
<feature type="compositionally biased region" description="Low complexity" evidence="1">
    <location>
        <begin position="19"/>
        <end position="37"/>
    </location>
</feature>
<feature type="region of interest" description="Disordered" evidence="1">
    <location>
        <begin position="356"/>
        <end position="492"/>
    </location>
</feature>
<feature type="region of interest" description="Disordered" evidence="1">
    <location>
        <begin position="1"/>
        <end position="249"/>
    </location>
</feature>
<sequence>MVASIPASSGDDASRTPTRSRVASEAASARQRSRAPSKLNLGEEEAGLLSPATARGQRSAMRKTSSEASDGQLEPPATPSRRSTRTAAIKATGLIHDTVEEISGSRRRATPARKTEHASGLSSGEDAPKTPSRRAKEPPTMLLSPTTRRATRSSSAERELEDTDALTATPRKRAARKPAANESSDDNAESKIKTPARRGRPPKLATDDVEEAAEAIKSPTRRGRGRAAKASSEVADDEAMIDGSDSRGASVTLNAAPVAKKALGSSVTLPPPHPDLVGVAKKLASMAVELVTGDAAATASSTQSVDGEAEEFRTAPESPEKPLSLATKDALDAAEDEISDLSDVEDPHFTKIMTAAAESETMSAAESIAGSDAETEACSVDTKRARGASMSKMQGTHIAFDSDVELDSEPEEPAIAAQHPQNDKQADSDSDEDDEAPEIVTSRAKVDDTAQDKPTGAPESDSDASNFAQPSSKSSKGSKKLRPRHRKRPISVTAIQHAASAMENMAKLNRRPGHVLPSEIPEEFRVDIDSELAARAAAAKGIKPIKSGDKLDLAVLEQFASESKKRSSDDGAADSKKRKKRKQDKRKRSEDSDSSRVISGIRVVATQPDSKKSLLENLAQSVPPQVRKFVKEKHGGKRVKRSDPLVAIARRSGQAAMNFLKSGN</sequence>
<proteinExistence type="predicted"/>
<feature type="region of interest" description="Disordered" evidence="1">
    <location>
        <begin position="560"/>
        <end position="603"/>
    </location>
</feature>
<name>A0A9W8EMI6_9FUNG</name>
<accession>A0A9W8EMI6</accession>
<feature type="compositionally biased region" description="Basic and acidic residues" evidence="1">
    <location>
        <begin position="310"/>
        <end position="320"/>
    </location>
</feature>
<protein>
    <submittedName>
        <fullName evidence="2">Uncharacterized protein</fullName>
    </submittedName>
</protein>
<feature type="compositionally biased region" description="Low complexity" evidence="1">
    <location>
        <begin position="142"/>
        <end position="154"/>
    </location>
</feature>
<comment type="caution">
    <text evidence="2">The sequence shown here is derived from an EMBL/GenBank/DDBJ whole genome shotgun (WGS) entry which is preliminary data.</text>
</comment>
<feature type="region of interest" description="Disordered" evidence="1">
    <location>
        <begin position="295"/>
        <end position="324"/>
    </location>
</feature>
<feature type="compositionally biased region" description="Acidic residues" evidence="1">
    <location>
        <begin position="428"/>
        <end position="437"/>
    </location>
</feature>
<feature type="compositionally biased region" description="Basic and acidic residues" evidence="1">
    <location>
        <begin position="562"/>
        <end position="575"/>
    </location>
</feature>
<reference evidence="2" key="1">
    <citation type="submission" date="2022-07" db="EMBL/GenBank/DDBJ databases">
        <title>Phylogenomic reconstructions and comparative analyses of Kickxellomycotina fungi.</title>
        <authorList>
            <person name="Reynolds N.K."/>
            <person name="Stajich J.E."/>
            <person name="Barry K."/>
            <person name="Grigoriev I.V."/>
            <person name="Crous P."/>
            <person name="Smith M.E."/>
        </authorList>
    </citation>
    <scope>NUCLEOTIDE SEQUENCE</scope>
    <source>
        <strain evidence="2">IMI 214461</strain>
    </source>
</reference>
<feature type="compositionally biased region" description="Basic residues" evidence="1">
    <location>
        <begin position="576"/>
        <end position="586"/>
    </location>
</feature>
<feature type="compositionally biased region" description="Acidic residues" evidence="1">
    <location>
        <begin position="402"/>
        <end position="412"/>
    </location>
</feature>
<dbReference type="EMBL" id="JANBQF010000001">
    <property type="protein sequence ID" value="KAJ2008697.1"/>
    <property type="molecule type" value="Genomic_DNA"/>
</dbReference>
<keyword evidence="3" id="KW-1185">Reference proteome</keyword>